<dbReference type="Gene3D" id="3.40.190.10">
    <property type="entry name" value="Periplasmic binding protein-like II"/>
    <property type="match status" value="1"/>
</dbReference>
<feature type="domain" description="Solute-binding protein family 5" evidence="2">
    <location>
        <begin position="94"/>
        <end position="437"/>
    </location>
</feature>
<feature type="signal peptide" evidence="1">
    <location>
        <begin position="1"/>
        <end position="24"/>
    </location>
</feature>
<comment type="caution">
    <text evidence="3">The sequence shown here is derived from an EMBL/GenBank/DDBJ whole genome shotgun (WGS) entry which is preliminary data.</text>
</comment>
<dbReference type="PANTHER" id="PTHR30290:SF65">
    <property type="entry name" value="MONOACYL PHOSPHATIDYLINOSITOL TETRAMANNOSIDE-BINDING PROTEIN LPQW-RELATED"/>
    <property type="match status" value="1"/>
</dbReference>
<dbReference type="Proteomes" id="UP000035009">
    <property type="component" value="Unassembled WGS sequence"/>
</dbReference>
<feature type="chain" id="PRO_5038409756" description="Solute-binding protein family 5 domain-containing protein" evidence="1">
    <location>
        <begin position="25"/>
        <end position="563"/>
    </location>
</feature>
<dbReference type="OrthoDB" id="7888869at2"/>
<dbReference type="Gene3D" id="3.90.76.10">
    <property type="entry name" value="Dipeptide-binding Protein, Domain 1"/>
    <property type="match status" value="1"/>
</dbReference>
<evidence type="ECO:0000313" key="3">
    <source>
        <dbReference type="EMBL" id="GAC79533.1"/>
    </source>
</evidence>
<dbReference type="RefSeq" id="WP_008378016.1">
    <property type="nucleotide sequence ID" value="NZ_BAOP01000010.1"/>
</dbReference>
<dbReference type="GO" id="GO:0015833">
    <property type="term" value="P:peptide transport"/>
    <property type="evidence" value="ECO:0007669"/>
    <property type="project" value="TreeGrafter"/>
</dbReference>
<organism evidence="3 4">
    <name type="scientific">Gordonia malaquae NBRC 108250</name>
    <dbReference type="NCBI Taxonomy" id="1223542"/>
    <lineage>
        <taxon>Bacteria</taxon>
        <taxon>Bacillati</taxon>
        <taxon>Actinomycetota</taxon>
        <taxon>Actinomycetes</taxon>
        <taxon>Mycobacteriales</taxon>
        <taxon>Gordoniaceae</taxon>
        <taxon>Gordonia</taxon>
    </lineage>
</organism>
<protein>
    <recommendedName>
        <fullName evidence="2">Solute-binding protein family 5 domain-containing protein</fullName>
    </recommendedName>
</protein>
<sequence length="563" mass="58549">MIGPRLRRVAALTATLAAAGSLLVACGDDEQSSVDYLVDARVRSLNVNTRDGYADGALMALTRVLPGFSYVGPQGQTVADRDVGTATVQESTPLTVRYEFTDGAVYSDGHAMSCDDLLLAATAMGGKVKGFDASTNAGYRNIDKVDCKPGARTATVTFASGFTFGDWSSLFGAGSLLPAHVVGRLAGVPDVVGAINRKDSKALAKIATAWNTGFGLKPGGEIDPTTILSSGPYRLESYTTGKGLRLVANDKWWGRKPALGDVTVWPRGTDGAAALADGRVEVVDSGDLSASDALAGRETPITDRGSARDIAPVSVTNLVFARTGVASDILVRRALASCMPRNQLARAHGSNGLVWNLRSAAPADTLGPSLNAQFGRRYPRSDVARARGLLEQRPVDANGRRAKPVIRIGYPAGSTVDKAIVDTIAQSCVKAGITVRDASSPDFSVSSLGSTVDAVILSGDTFAASGTTSGVPAVFALYPGDPLNLSGFRDGTVRTSINELVATSSDSGRLPLLRSIETAAWDQLPSIPLFGTVRGRESSGVSNVVVGLGRSGTGWNMDRWGGA</sequence>
<evidence type="ECO:0000256" key="1">
    <source>
        <dbReference type="SAM" id="SignalP"/>
    </source>
</evidence>
<accession>M3VB27</accession>
<dbReference type="AlphaFoldDB" id="M3VB27"/>
<dbReference type="eggNOG" id="COG0747">
    <property type="taxonomic scope" value="Bacteria"/>
</dbReference>
<dbReference type="SUPFAM" id="SSF53850">
    <property type="entry name" value="Periplasmic binding protein-like II"/>
    <property type="match status" value="1"/>
</dbReference>
<dbReference type="STRING" id="410332.SAMN04488550_2111"/>
<dbReference type="Pfam" id="PF00496">
    <property type="entry name" value="SBP_bac_5"/>
    <property type="match status" value="1"/>
</dbReference>
<gene>
    <name evidence="3" type="ORF">GM1_010_01230</name>
</gene>
<evidence type="ECO:0000259" key="2">
    <source>
        <dbReference type="Pfam" id="PF00496"/>
    </source>
</evidence>
<evidence type="ECO:0000313" key="4">
    <source>
        <dbReference type="Proteomes" id="UP000035009"/>
    </source>
</evidence>
<dbReference type="InterPro" id="IPR000914">
    <property type="entry name" value="SBP_5_dom"/>
</dbReference>
<reference evidence="3 4" key="1">
    <citation type="submission" date="2013-02" db="EMBL/GenBank/DDBJ databases">
        <title>Whole genome shotgun sequence of Gordonia malaquae NBRC 108250.</title>
        <authorList>
            <person name="Yoshida I."/>
            <person name="Hosoyama A."/>
            <person name="Tsuchikane K."/>
            <person name="Ando Y."/>
            <person name="Baba S."/>
            <person name="Ohji S."/>
            <person name="Hamada M."/>
            <person name="Tamura T."/>
            <person name="Yamazoe A."/>
            <person name="Yamazaki S."/>
            <person name="Fujita N."/>
        </authorList>
    </citation>
    <scope>NUCLEOTIDE SEQUENCE [LARGE SCALE GENOMIC DNA]</scope>
    <source>
        <strain evidence="3 4">NBRC 108250</strain>
    </source>
</reference>
<dbReference type="InterPro" id="IPR039424">
    <property type="entry name" value="SBP_5"/>
</dbReference>
<keyword evidence="1" id="KW-0732">Signal</keyword>
<keyword evidence="4" id="KW-1185">Reference proteome</keyword>
<dbReference type="PROSITE" id="PS51257">
    <property type="entry name" value="PROKAR_LIPOPROTEIN"/>
    <property type="match status" value="1"/>
</dbReference>
<proteinExistence type="predicted"/>
<dbReference type="GO" id="GO:1904680">
    <property type="term" value="F:peptide transmembrane transporter activity"/>
    <property type="evidence" value="ECO:0007669"/>
    <property type="project" value="TreeGrafter"/>
</dbReference>
<name>M3VB27_GORML</name>
<dbReference type="Gene3D" id="3.10.105.10">
    <property type="entry name" value="Dipeptide-binding Protein, Domain 3"/>
    <property type="match status" value="1"/>
</dbReference>
<dbReference type="PANTHER" id="PTHR30290">
    <property type="entry name" value="PERIPLASMIC BINDING COMPONENT OF ABC TRANSPORTER"/>
    <property type="match status" value="1"/>
</dbReference>
<dbReference type="EMBL" id="BAOP01000010">
    <property type="protein sequence ID" value="GAC79533.1"/>
    <property type="molecule type" value="Genomic_DNA"/>
</dbReference>